<evidence type="ECO:0000313" key="10">
    <source>
        <dbReference type="Proteomes" id="UP000324575"/>
    </source>
</evidence>
<sequence length="315" mass="35057">MDNFLFSINVVAPLFVLMAIGYTIRKIRFVNEDFFAQLNKLVFKFCLPLMLFQDIRLTYVGDFSNTKLIFSALIGTTVIILLSFMIVPLLIRRKGARGSIIQGIYRSNFLIYGLPLAKGMYGNEAVAKVSMLMCIMIPFYNVAAVIILSIFSETSTHKVSFQSVLSDIVTNPLILGCFFGLMAGLTQLQLPPFLDIPLSQFAATATPLALFMLGGEFKFRRLRNNIVPVIFTTLARLVIVPVIALAIFIYMGFRNVELAVLLSIFATPAAMAGYIMSKNMGNDGEMSGQIVVLSTACSCVIIFLMIYFLRTWGYL</sequence>
<dbReference type="AlphaFoldDB" id="A0A5M8P2K5"/>
<evidence type="ECO:0000256" key="8">
    <source>
        <dbReference type="SAM" id="Phobius"/>
    </source>
</evidence>
<reference evidence="9 10" key="1">
    <citation type="submission" date="2019-03" db="EMBL/GenBank/DDBJ databases">
        <title>Single cell metagenomics reveals metabolic interactions within the superorganism composed of flagellate Streblomastix strix and complex community of Bacteroidetes bacteria on its surface.</title>
        <authorList>
            <person name="Treitli S.C."/>
            <person name="Kolisko M."/>
            <person name="Husnik F."/>
            <person name="Keeling P."/>
            <person name="Hampl V."/>
        </authorList>
    </citation>
    <scope>NUCLEOTIDE SEQUENCE [LARGE SCALE GENOMIC DNA]</scope>
    <source>
        <strain evidence="9">St1</strain>
    </source>
</reference>
<dbReference type="Proteomes" id="UP000324575">
    <property type="component" value="Unassembled WGS sequence"/>
</dbReference>
<comment type="similarity">
    <text evidence="2">Belongs to the auxin efflux carrier (TC 2.A.69) family.</text>
</comment>
<evidence type="ECO:0000256" key="7">
    <source>
        <dbReference type="ARBA" id="ARBA00023136"/>
    </source>
</evidence>
<comment type="subcellular location">
    <subcellularLocation>
        <location evidence="1">Cell membrane</location>
        <topology evidence="1">Multi-pass membrane protein</topology>
    </subcellularLocation>
</comment>
<feature type="transmembrane region" description="Helical" evidence="8">
    <location>
        <begin position="196"/>
        <end position="214"/>
    </location>
</feature>
<organism evidence="9 10">
    <name type="scientific">Candidatus Ordinivivax streblomastigis</name>
    <dbReference type="NCBI Taxonomy" id="2540710"/>
    <lineage>
        <taxon>Bacteria</taxon>
        <taxon>Pseudomonadati</taxon>
        <taxon>Bacteroidota</taxon>
        <taxon>Bacteroidia</taxon>
        <taxon>Bacteroidales</taxon>
        <taxon>Candidatus Ordinivivax</taxon>
    </lineage>
</organism>
<evidence type="ECO:0000256" key="3">
    <source>
        <dbReference type="ARBA" id="ARBA00022448"/>
    </source>
</evidence>
<feature type="transmembrane region" description="Helical" evidence="8">
    <location>
        <begin position="68"/>
        <end position="91"/>
    </location>
</feature>
<keyword evidence="6 8" id="KW-1133">Transmembrane helix</keyword>
<proteinExistence type="inferred from homology"/>
<evidence type="ECO:0000256" key="2">
    <source>
        <dbReference type="ARBA" id="ARBA00010145"/>
    </source>
</evidence>
<name>A0A5M8P2K5_9BACT</name>
<evidence type="ECO:0000313" key="9">
    <source>
        <dbReference type="EMBL" id="KAA6302699.1"/>
    </source>
</evidence>
<gene>
    <name evidence="9" type="ORF">EZS26_001206</name>
</gene>
<dbReference type="GO" id="GO:0005886">
    <property type="term" value="C:plasma membrane"/>
    <property type="evidence" value="ECO:0007669"/>
    <property type="project" value="UniProtKB-SubCell"/>
</dbReference>
<protein>
    <recommendedName>
        <fullName evidence="11">AEC family transporter</fullName>
    </recommendedName>
</protein>
<feature type="transmembrane region" description="Helical" evidence="8">
    <location>
        <begin position="172"/>
        <end position="190"/>
    </location>
</feature>
<dbReference type="GO" id="GO:0055085">
    <property type="term" value="P:transmembrane transport"/>
    <property type="evidence" value="ECO:0007669"/>
    <property type="project" value="InterPro"/>
</dbReference>
<feature type="transmembrane region" description="Helical" evidence="8">
    <location>
        <begin position="288"/>
        <end position="309"/>
    </location>
</feature>
<evidence type="ECO:0000256" key="1">
    <source>
        <dbReference type="ARBA" id="ARBA00004651"/>
    </source>
</evidence>
<dbReference type="InterPro" id="IPR038770">
    <property type="entry name" value="Na+/solute_symporter_sf"/>
</dbReference>
<comment type="caution">
    <text evidence="9">The sequence shown here is derived from an EMBL/GenBank/DDBJ whole genome shotgun (WGS) entry which is preliminary data.</text>
</comment>
<keyword evidence="4" id="KW-1003">Cell membrane</keyword>
<keyword evidence="3" id="KW-0813">Transport</keyword>
<dbReference type="PANTHER" id="PTHR36838">
    <property type="entry name" value="AUXIN EFFLUX CARRIER FAMILY PROTEIN"/>
    <property type="match status" value="1"/>
</dbReference>
<evidence type="ECO:0000256" key="5">
    <source>
        <dbReference type="ARBA" id="ARBA00022692"/>
    </source>
</evidence>
<evidence type="ECO:0008006" key="11">
    <source>
        <dbReference type="Google" id="ProtNLM"/>
    </source>
</evidence>
<keyword evidence="7 8" id="KW-0472">Membrane</keyword>
<evidence type="ECO:0000256" key="4">
    <source>
        <dbReference type="ARBA" id="ARBA00022475"/>
    </source>
</evidence>
<evidence type="ECO:0000256" key="6">
    <source>
        <dbReference type="ARBA" id="ARBA00022989"/>
    </source>
</evidence>
<accession>A0A5M8P2K5</accession>
<feature type="transmembrane region" description="Helical" evidence="8">
    <location>
        <begin position="226"/>
        <end position="252"/>
    </location>
</feature>
<dbReference type="Pfam" id="PF03547">
    <property type="entry name" value="Mem_trans"/>
    <property type="match status" value="1"/>
</dbReference>
<dbReference type="EMBL" id="SNRX01000006">
    <property type="protein sequence ID" value="KAA6302699.1"/>
    <property type="molecule type" value="Genomic_DNA"/>
</dbReference>
<dbReference type="Gene3D" id="1.20.1530.20">
    <property type="match status" value="1"/>
</dbReference>
<feature type="transmembrane region" description="Helical" evidence="8">
    <location>
        <begin position="127"/>
        <end position="151"/>
    </location>
</feature>
<dbReference type="PANTHER" id="PTHR36838:SF4">
    <property type="entry name" value="AUXIN EFFLUX CARRIER FAMILY PROTEIN"/>
    <property type="match status" value="1"/>
</dbReference>
<dbReference type="InterPro" id="IPR004776">
    <property type="entry name" value="Mem_transp_PIN-like"/>
</dbReference>
<feature type="transmembrane region" description="Helical" evidence="8">
    <location>
        <begin position="6"/>
        <end position="24"/>
    </location>
</feature>
<feature type="transmembrane region" description="Helical" evidence="8">
    <location>
        <begin position="103"/>
        <end position="121"/>
    </location>
</feature>
<feature type="transmembrane region" description="Helical" evidence="8">
    <location>
        <begin position="258"/>
        <end position="276"/>
    </location>
</feature>
<keyword evidence="5 8" id="KW-0812">Transmembrane</keyword>